<dbReference type="EMBL" id="RBEE01000005">
    <property type="protein sequence ID" value="RNL55590.1"/>
    <property type="molecule type" value="Genomic_DNA"/>
</dbReference>
<dbReference type="GO" id="GO:0009007">
    <property type="term" value="F:site-specific DNA-methyltransferase (adenine-specific) activity"/>
    <property type="evidence" value="ECO:0007669"/>
    <property type="project" value="UniProtKB-EC"/>
</dbReference>
<dbReference type="Proteomes" id="UP000274046">
    <property type="component" value="Unassembled WGS sequence"/>
</dbReference>
<name>A0A3N0C0P7_9SPHI</name>
<dbReference type="InterPro" id="IPR012327">
    <property type="entry name" value="MeTrfase_D12"/>
</dbReference>
<comment type="catalytic activity">
    <reaction evidence="5">
        <text>a 2'-deoxyadenosine in DNA + S-adenosyl-L-methionine = an N(6)-methyl-2'-deoxyadenosine in DNA + S-adenosyl-L-homocysteine + H(+)</text>
        <dbReference type="Rhea" id="RHEA:15197"/>
        <dbReference type="Rhea" id="RHEA-COMP:12418"/>
        <dbReference type="Rhea" id="RHEA-COMP:12419"/>
        <dbReference type="ChEBI" id="CHEBI:15378"/>
        <dbReference type="ChEBI" id="CHEBI:57856"/>
        <dbReference type="ChEBI" id="CHEBI:59789"/>
        <dbReference type="ChEBI" id="CHEBI:90615"/>
        <dbReference type="ChEBI" id="CHEBI:90616"/>
        <dbReference type="EC" id="2.1.1.72"/>
    </reaction>
</comment>
<organism evidence="6 7">
    <name type="scientific">Pedobacter jejuensis</name>
    <dbReference type="NCBI Taxonomy" id="1268550"/>
    <lineage>
        <taxon>Bacteria</taxon>
        <taxon>Pseudomonadati</taxon>
        <taxon>Bacteroidota</taxon>
        <taxon>Sphingobacteriia</taxon>
        <taxon>Sphingobacteriales</taxon>
        <taxon>Sphingobacteriaceae</taxon>
        <taxon>Pedobacter</taxon>
    </lineage>
</organism>
<dbReference type="SUPFAM" id="SSF53335">
    <property type="entry name" value="S-adenosyl-L-methionine-dependent methyltransferases"/>
    <property type="match status" value="1"/>
</dbReference>
<reference evidence="6 7" key="1">
    <citation type="submission" date="2018-10" db="EMBL/GenBank/DDBJ databases">
        <title>Genome sequencing of Pedobacter jejuensis TNB23.</title>
        <authorList>
            <person name="Cho Y.-J."/>
            <person name="Cho A."/>
            <person name="Kim O.-S."/>
        </authorList>
    </citation>
    <scope>NUCLEOTIDE SEQUENCE [LARGE SCALE GENOMIC DNA]</scope>
    <source>
        <strain evidence="6 7">TNB23</strain>
    </source>
</reference>
<dbReference type="Gene3D" id="3.40.50.150">
    <property type="entry name" value="Vaccinia Virus protein VP39"/>
    <property type="match status" value="1"/>
</dbReference>
<protein>
    <recommendedName>
        <fullName evidence="1">site-specific DNA-methyltransferase (adenine-specific)</fullName>
        <ecNumber evidence="1">2.1.1.72</ecNumber>
    </recommendedName>
</protein>
<gene>
    <name evidence="6" type="ORF">D7004_04595</name>
</gene>
<keyword evidence="2" id="KW-0489">Methyltransferase</keyword>
<dbReference type="GO" id="GO:1904047">
    <property type="term" value="F:S-adenosyl-L-methionine binding"/>
    <property type="evidence" value="ECO:0007669"/>
    <property type="project" value="TreeGrafter"/>
</dbReference>
<dbReference type="PANTHER" id="PTHR30481:SF3">
    <property type="entry name" value="DNA ADENINE METHYLASE"/>
    <property type="match status" value="1"/>
</dbReference>
<dbReference type="PANTHER" id="PTHR30481">
    <property type="entry name" value="DNA ADENINE METHYLASE"/>
    <property type="match status" value="1"/>
</dbReference>
<dbReference type="EC" id="2.1.1.72" evidence="1"/>
<dbReference type="PROSITE" id="PS00092">
    <property type="entry name" value="N6_MTASE"/>
    <property type="match status" value="1"/>
</dbReference>
<dbReference type="AlphaFoldDB" id="A0A3N0C0P7"/>
<dbReference type="GO" id="GO:0043565">
    <property type="term" value="F:sequence-specific DNA binding"/>
    <property type="evidence" value="ECO:0007669"/>
    <property type="project" value="TreeGrafter"/>
</dbReference>
<evidence type="ECO:0000256" key="1">
    <source>
        <dbReference type="ARBA" id="ARBA00011900"/>
    </source>
</evidence>
<evidence type="ECO:0000313" key="6">
    <source>
        <dbReference type="EMBL" id="RNL55590.1"/>
    </source>
</evidence>
<keyword evidence="7" id="KW-1185">Reference proteome</keyword>
<keyword evidence="3" id="KW-0808">Transferase</keyword>
<keyword evidence="4" id="KW-0949">S-adenosyl-L-methionine</keyword>
<dbReference type="OrthoDB" id="9805629at2"/>
<proteinExistence type="predicted"/>
<evidence type="ECO:0000256" key="4">
    <source>
        <dbReference type="ARBA" id="ARBA00022691"/>
    </source>
</evidence>
<dbReference type="Pfam" id="PF02086">
    <property type="entry name" value="MethyltransfD12"/>
    <property type="match status" value="1"/>
</dbReference>
<evidence type="ECO:0000256" key="3">
    <source>
        <dbReference type="ARBA" id="ARBA00022679"/>
    </source>
</evidence>
<dbReference type="GO" id="GO:0032259">
    <property type="term" value="P:methylation"/>
    <property type="evidence" value="ECO:0007669"/>
    <property type="project" value="UniProtKB-KW"/>
</dbReference>
<sequence>MSFKYMAVLLLPFLKMSLQNTELTTADFDIVRDNITTGDLVFLDPPYTVSHNDNGFIKYNEKLFSLEDQYRLSELISFIKDQNAFYILTNAAHHKVKEIFEKDDQVHELSRANLIGGINAERGSTNELVFTNLAI</sequence>
<dbReference type="GO" id="GO:0006298">
    <property type="term" value="P:mismatch repair"/>
    <property type="evidence" value="ECO:0007669"/>
    <property type="project" value="TreeGrafter"/>
</dbReference>
<comment type="caution">
    <text evidence="6">The sequence shown here is derived from an EMBL/GenBank/DDBJ whole genome shotgun (WGS) entry which is preliminary data.</text>
</comment>
<dbReference type="InterPro" id="IPR002052">
    <property type="entry name" value="DNA_methylase_N6_adenine_CS"/>
</dbReference>
<evidence type="ECO:0000256" key="2">
    <source>
        <dbReference type="ARBA" id="ARBA00022603"/>
    </source>
</evidence>
<evidence type="ECO:0000313" key="7">
    <source>
        <dbReference type="Proteomes" id="UP000274046"/>
    </source>
</evidence>
<accession>A0A3N0C0P7</accession>
<evidence type="ECO:0000256" key="5">
    <source>
        <dbReference type="ARBA" id="ARBA00047942"/>
    </source>
</evidence>
<dbReference type="InterPro" id="IPR029063">
    <property type="entry name" value="SAM-dependent_MTases_sf"/>
</dbReference>
<dbReference type="GO" id="GO:0009307">
    <property type="term" value="P:DNA restriction-modification system"/>
    <property type="evidence" value="ECO:0007669"/>
    <property type="project" value="InterPro"/>
</dbReference>